<sequence>MDALQQTDGLLWKSKWLPHGCFAKSDGAFLDVVMVLHGALQDGLCGREHGCHMDALKNGRSLSGRQQSCHMDALALFVDYDMAATWTHGRHMAALQNGRRVENTEGLFVDRYFPRDL</sequence>
<proteinExistence type="predicted"/>
<dbReference type="EMBL" id="LSRX01000474">
    <property type="protein sequence ID" value="OLP96265.1"/>
    <property type="molecule type" value="Genomic_DNA"/>
</dbReference>
<gene>
    <name evidence="1" type="ORF">AK812_SmicGene21541</name>
</gene>
<accession>A0A1Q9DM75</accession>
<dbReference type="Proteomes" id="UP000186817">
    <property type="component" value="Unassembled WGS sequence"/>
</dbReference>
<dbReference type="AlphaFoldDB" id="A0A1Q9DM75"/>
<evidence type="ECO:0000313" key="1">
    <source>
        <dbReference type="EMBL" id="OLP96265.1"/>
    </source>
</evidence>
<organism evidence="1 2">
    <name type="scientific">Symbiodinium microadriaticum</name>
    <name type="common">Dinoflagellate</name>
    <name type="synonym">Zooxanthella microadriatica</name>
    <dbReference type="NCBI Taxonomy" id="2951"/>
    <lineage>
        <taxon>Eukaryota</taxon>
        <taxon>Sar</taxon>
        <taxon>Alveolata</taxon>
        <taxon>Dinophyceae</taxon>
        <taxon>Suessiales</taxon>
        <taxon>Symbiodiniaceae</taxon>
        <taxon>Symbiodinium</taxon>
    </lineage>
</organism>
<protein>
    <submittedName>
        <fullName evidence="1">Uncharacterized protein</fullName>
    </submittedName>
</protein>
<comment type="caution">
    <text evidence="1">The sequence shown here is derived from an EMBL/GenBank/DDBJ whole genome shotgun (WGS) entry which is preliminary data.</text>
</comment>
<evidence type="ECO:0000313" key="2">
    <source>
        <dbReference type="Proteomes" id="UP000186817"/>
    </source>
</evidence>
<name>A0A1Q9DM75_SYMMI</name>
<keyword evidence="2" id="KW-1185">Reference proteome</keyword>
<reference evidence="1 2" key="1">
    <citation type="submission" date="2016-02" db="EMBL/GenBank/DDBJ databases">
        <title>Genome analysis of coral dinoflagellate symbionts highlights evolutionary adaptations to a symbiotic lifestyle.</title>
        <authorList>
            <person name="Aranda M."/>
            <person name="Li Y."/>
            <person name="Liew Y.J."/>
            <person name="Baumgarten S."/>
            <person name="Simakov O."/>
            <person name="Wilson M."/>
            <person name="Piel J."/>
            <person name="Ashoor H."/>
            <person name="Bougouffa S."/>
            <person name="Bajic V.B."/>
            <person name="Ryu T."/>
            <person name="Ravasi T."/>
            <person name="Bayer T."/>
            <person name="Micklem G."/>
            <person name="Kim H."/>
            <person name="Bhak J."/>
            <person name="Lajeunesse T.C."/>
            <person name="Voolstra C.R."/>
        </authorList>
    </citation>
    <scope>NUCLEOTIDE SEQUENCE [LARGE SCALE GENOMIC DNA]</scope>
    <source>
        <strain evidence="1 2">CCMP2467</strain>
    </source>
</reference>